<protein>
    <submittedName>
        <fullName evidence="2">Uncharacterized protein</fullName>
    </submittedName>
</protein>
<proteinExistence type="predicted"/>
<sequence>MMRVTRNSTWNSFQRNRENRIGDE</sequence>
<evidence type="ECO:0000313" key="2">
    <source>
        <dbReference type="EMBL" id="CDW41951.1"/>
    </source>
</evidence>
<name>A0A0K2UW88_LEPSM</name>
<dbReference type="EMBL" id="HACA01024590">
    <property type="protein sequence ID" value="CDW41951.1"/>
    <property type="molecule type" value="Transcribed_RNA"/>
</dbReference>
<feature type="compositionally biased region" description="Basic and acidic residues" evidence="1">
    <location>
        <begin position="15"/>
        <end position="24"/>
    </location>
</feature>
<reference evidence="2" key="1">
    <citation type="submission" date="2014-05" db="EMBL/GenBank/DDBJ databases">
        <authorList>
            <person name="Chronopoulou M."/>
        </authorList>
    </citation>
    <scope>NUCLEOTIDE SEQUENCE</scope>
    <source>
        <tissue evidence="2">Whole organism</tissue>
    </source>
</reference>
<evidence type="ECO:0000256" key="1">
    <source>
        <dbReference type="SAM" id="MobiDB-lite"/>
    </source>
</evidence>
<feature type="compositionally biased region" description="Polar residues" evidence="1">
    <location>
        <begin position="1"/>
        <end position="14"/>
    </location>
</feature>
<dbReference type="AlphaFoldDB" id="A0A0K2UW88"/>
<organism evidence="2">
    <name type="scientific">Lepeophtheirus salmonis</name>
    <name type="common">Salmon louse</name>
    <name type="synonym">Caligus salmonis</name>
    <dbReference type="NCBI Taxonomy" id="72036"/>
    <lineage>
        <taxon>Eukaryota</taxon>
        <taxon>Metazoa</taxon>
        <taxon>Ecdysozoa</taxon>
        <taxon>Arthropoda</taxon>
        <taxon>Crustacea</taxon>
        <taxon>Multicrustacea</taxon>
        <taxon>Hexanauplia</taxon>
        <taxon>Copepoda</taxon>
        <taxon>Siphonostomatoida</taxon>
        <taxon>Caligidae</taxon>
        <taxon>Lepeophtheirus</taxon>
    </lineage>
</organism>
<accession>A0A0K2UW88</accession>
<feature type="region of interest" description="Disordered" evidence="1">
    <location>
        <begin position="1"/>
        <end position="24"/>
    </location>
</feature>